<dbReference type="GO" id="GO:0003677">
    <property type="term" value="F:DNA binding"/>
    <property type="evidence" value="ECO:0007669"/>
    <property type="project" value="UniProtKB-UniRule"/>
</dbReference>
<keyword evidence="2 8" id="KW-0863">Zinc-finger</keyword>
<feature type="region of interest" description="Disordered" evidence="9">
    <location>
        <begin position="130"/>
        <end position="227"/>
    </location>
</feature>
<accession>A0A8T0RSA6</accession>
<dbReference type="GO" id="GO:0003700">
    <property type="term" value="F:DNA-binding transcription factor activity"/>
    <property type="evidence" value="ECO:0007669"/>
    <property type="project" value="InterPro"/>
</dbReference>
<dbReference type="EMBL" id="CM029046">
    <property type="protein sequence ID" value="KAG2588025.1"/>
    <property type="molecule type" value="Genomic_DNA"/>
</dbReference>
<dbReference type="PANTHER" id="PTHR31089:SF38">
    <property type="entry name" value="OS01G0277500 PROTEIN"/>
    <property type="match status" value="1"/>
</dbReference>
<keyword evidence="7 8" id="KW-0539">Nucleus</keyword>
<evidence type="ECO:0000256" key="3">
    <source>
        <dbReference type="ARBA" id="ARBA00022833"/>
    </source>
</evidence>
<dbReference type="GO" id="GO:0008270">
    <property type="term" value="F:zinc ion binding"/>
    <property type="evidence" value="ECO:0007669"/>
    <property type="project" value="UniProtKB-KW"/>
</dbReference>
<dbReference type="AlphaFoldDB" id="A0A8T0RSA6"/>
<evidence type="ECO:0000256" key="5">
    <source>
        <dbReference type="ARBA" id="ARBA00023125"/>
    </source>
</evidence>
<proteinExistence type="predicted"/>
<keyword evidence="12" id="KW-1185">Reference proteome</keyword>
<evidence type="ECO:0000256" key="2">
    <source>
        <dbReference type="ARBA" id="ARBA00022771"/>
    </source>
</evidence>
<keyword evidence="5 8" id="KW-0238">DNA-binding</keyword>
<evidence type="ECO:0000256" key="4">
    <source>
        <dbReference type="ARBA" id="ARBA00023015"/>
    </source>
</evidence>
<feature type="region of interest" description="Disordered" evidence="9">
    <location>
        <begin position="550"/>
        <end position="582"/>
    </location>
</feature>
<protein>
    <recommendedName>
        <fullName evidence="10">Dof-type domain-containing protein</fullName>
    </recommendedName>
</protein>
<dbReference type="PROSITE" id="PS50884">
    <property type="entry name" value="ZF_DOF_2"/>
    <property type="match status" value="1"/>
</dbReference>
<dbReference type="OrthoDB" id="1927254at2759"/>
<dbReference type="Pfam" id="PF02701">
    <property type="entry name" value="Zn_ribbon_Dof"/>
    <property type="match status" value="1"/>
</dbReference>
<feature type="compositionally biased region" description="Basic and acidic residues" evidence="9">
    <location>
        <begin position="1"/>
        <end position="12"/>
    </location>
</feature>
<feature type="compositionally biased region" description="Basic and acidic residues" evidence="9">
    <location>
        <begin position="19"/>
        <end position="34"/>
    </location>
</feature>
<evidence type="ECO:0000256" key="7">
    <source>
        <dbReference type="ARBA" id="ARBA00023242"/>
    </source>
</evidence>
<keyword evidence="3" id="KW-0862">Zinc</keyword>
<evidence type="ECO:0000259" key="10">
    <source>
        <dbReference type="PROSITE" id="PS50884"/>
    </source>
</evidence>
<evidence type="ECO:0000256" key="1">
    <source>
        <dbReference type="ARBA" id="ARBA00022723"/>
    </source>
</evidence>
<reference evidence="11" key="1">
    <citation type="submission" date="2020-05" db="EMBL/GenBank/DDBJ databases">
        <title>WGS assembly of Panicum virgatum.</title>
        <authorList>
            <person name="Lovell J.T."/>
            <person name="Jenkins J."/>
            <person name="Shu S."/>
            <person name="Juenger T.E."/>
            <person name="Schmutz J."/>
        </authorList>
    </citation>
    <scope>NUCLEOTIDE SEQUENCE</scope>
    <source>
        <strain evidence="11">AP13</strain>
    </source>
</reference>
<keyword evidence="1" id="KW-0479">Metal-binding</keyword>
<organism evidence="11 12">
    <name type="scientific">Panicum virgatum</name>
    <name type="common">Blackwell switchgrass</name>
    <dbReference type="NCBI Taxonomy" id="38727"/>
    <lineage>
        <taxon>Eukaryota</taxon>
        <taxon>Viridiplantae</taxon>
        <taxon>Streptophyta</taxon>
        <taxon>Embryophyta</taxon>
        <taxon>Tracheophyta</taxon>
        <taxon>Spermatophyta</taxon>
        <taxon>Magnoliopsida</taxon>
        <taxon>Liliopsida</taxon>
        <taxon>Poales</taxon>
        <taxon>Poaceae</taxon>
        <taxon>PACMAD clade</taxon>
        <taxon>Panicoideae</taxon>
        <taxon>Panicodae</taxon>
        <taxon>Paniceae</taxon>
        <taxon>Panicinae</taxon>
        <taxon>Panicum</taxon>
        <taxon>Panicum sect. Hiantes</taxon>
    </lineage>
</organism>
<keyword evidence="6" id="KW-0804">Transcription</keyword>
<dbReference type="PROSITE" id="PS01361">
    <property type="entry name" value="ZF_DOF_1"/>
    <property type="match status" value="1"/>
</dbReference>
<comment type="caution">
    <text evidence="11">The sequence shown here is derived from an EMBL/GenBank/DDBJ whole genome shotgun (WGS) entry which is preliminary data.</text>
</comment>
<feature type="compositionally biased region" description="Polar residues" evidence="9">
    <location>
        <begin position="141"/>
        <end position="160"/>
    </location>
</feature>
<dbReference type="GO" id="GO:0005634">
    <property type="term" value="C:nucleus"/>
    <property type="evidence" value="ECO:0007669"/>
    <property type="project" value="UniProtKB-SubCell"/>
</dbReference>
<evidence type="ECO:0000313" key="11">
    <source>
        <dbReference type="EMBL" id="KAG2588025.1"/>
    </source>
</evidence>
<feature type="compositionally biased region" description="Low complexity" evidence="9">
    <location>
        <begin position="480"/>
        <end position="491"/>
    </location>
</feature>
<evidence type="ECO:0000256" key="9">
    <source>
        <dbReference type="SAM" id="MobiDB-lite"/>
    </source>
</evidence>
<dbReference type="InterPro" id="IPR003851">
    <property type="entry name" value="Znf_Dof"/>
</dbReference>
<feature type="region of interest" description="Disordered" evidence="9">
    <location>
        <begin position="480"/>
        <end position="507"/>
    </location>
</feature>
<dbReference type="Proteomes" id="UP000823388">
    <property type="component" value="Chromosome 5N"/>
</dbReference>
<sequence length="582" mass="62937">MDADSKSGKGEDGLQAISSEHEKMEADSKSEEAKNGLQAINSQHGEMGADSKSEEVKTDSDGSGQEKAVFKKPDAILPCPRCDSTNTKFCYFNNYSPDQPRHYCRGCKRYWTHGGTLRNVPVGCKRRNKEPYKRHFPTQPYDYTTAANGHVPATSSSQSVRPGPAKENEAIAASGSEVVLPKSTSPVPDTTEQKNTTHVSLGPGDDKEQKSGLPPAVASGSSENPVPEKVGNYISGYRNGVTVPPPLTQSYPAAVTAYTDFSTDGAQGLGHSEVSPLSLLLSTMSDLGIRAPAVPFPQPQVAPPFWGRNPGWPNGAWSVPRPASSVTTMPYPPQNSATMPYPSQNTMPSLPQNTMPYPSQNTMPSLPQNTMPYPSQNTMPSLPQNTMPYPSQNTMPSLPQNTMPYPSQNTMPSLPQNTMPYPSQNTMPSLPQNTMPYPSQNTMPSLPQFSMPYLQGSFTMPNLAQGSVTMPHLAENSVASSGSSSLTLTLGKHPREADSQEEEKAEETFWVPKALRITDPEEAAKSSIWDSLGIKPDKRLFCKCCHSKNLKNGKTPESPESVQANPAVFSGPSDISGEDLHM</sequence>
<evidence type="ECO:0000313" key="12">
    <source>
        <dbReference type="Proteomes" id="UP000823388"/>
    </source>
</evidence>
<evidence type="ECO:0000256" key="6">
    <source>
        <dbReference type="ARBA" id="ARBA00023163"/>
    </source>
</evidence>
<dbReference type="PANTHER" id="PTHR31089">
    <property type="entry name" value="CYCLIC DOF FACTOR 2"/>
    <property type="match status" value="1"/>
</dbReference>
<evidence type="ECO:0000256" key="8">
    <source>
        <dbReference type="PROSITE-ProRule" id="PRU00071"/>
    </source>
</evidence>
<feature type="compositionally biased region" description="Basic and acidic residues" evidence="9">
    <location>
        <begin position="47"/>
        <end position="60"/>
    </location>
</feature>
<keyword evidence="4" id="KW-0805">Transcription regulation</keyword>
<name>A0A8T0RSA6_PANVG</name>
<gene>
    <name evidence="11" type="ORF">PVAP13_5NG191200</name>
</gene>
<comment type="subcellular location">
    <subcellularLocation>
        <location evidence="8">Nucleus</location>
    </subcellularLocation>
</comment>
<feature type="region of interest" description="Disordered" evidence="9">
    <location>
        <begin position="1"/>
        <end position="68"/>
    </location>
</feature>
<feature type="domain" description="Dof-type" evidence="10">
    <location>
        <begin position="77"/>
        <end position="131"/>
    </location>
</feature>
<dbReference type="InterPro" id="IPR045174">
    <property type="entry name" value="Dof"/>
</dbReference>
<feature type="compositionally biased region" description="Polar residues" evidence="9">
    <location>
        <begin position="182"/>
        <end position="199"/>
    </location>
</feature>